<reference evidence="3 4" key="1">
    <citation type="submission" date="2016-10" db="EMBL/GenBank/DDBJ databases">
        <authorList>
            <person name="de Groot N.N."/>
        </authorList>
    </citation>
    <scope>NUCLEOTIDE SEQUENCE [LARGE SCALE GENOMIC DNA]</scope>
    <source>
        <strain evidence="3 4">GAS522</strain>
    </source>
</reference>
<dbReference type="SUPFAM" id="SSF48452">
    <property type="entry name" value="TPR-like"/>
    <property type="match status" value="2"/>
</dbReference>
<dbReference type="Pfam" id="PF13432">
    <property type="entry name" value="TPR_16"/>
    <property type="match status" value="1"/>
</dbReference>
<dbReference type="CDD" id="cd07302">
    <property type="entry name" value="CHD"/>
    <property type="match status" value="1"/>
</dbReference>
<sequence length="592" mass="65215">MTDNRVERRLAAILAADVAGYSRLTGSDEEGTHVRLRERLRGLADPKISEHRGKVVKHTGDGVLAEFGSVVDAVRCAIEVQRGMAEQNATIPQVKRIEFRIGIHVGDIIVDDNDIFGDGVNIAARLEGIAEPGGVCISDDAQRQIRGKVDTAFEDIGPQILKNIAEPMRAWRFRMNASGSAAAPIEPPVDSTQAPALPDKPSIAVLPFENMSGDPEQEYFADGMVEEIITALSRFKWLFVIARNSSFTFKGKAVDIKEIGRRLGVRYVLEGSVRKAAGKVRITGQLIDAVTGAHIWADRFERDLTDIFALQDEVTLAVVSAIQPKLFQTEIAIATRRRPENLTAYDLFLRAMQQYYATTREGLAETIRLAQRALELDPRFAFVAALAGHCHMLNVILGYAIDPQFDRKEAIRLLRLALSLDDSDPETLALAAAISAFMVGDCENEVEMAGRAVALNPNSFSAWHFRGWVYRNAGLPDEALRSFERAMRMSPLDPLLYRLYAGMGFALIELRRFDEAIAAGKKALRQNPSYSTACRCLASAFAHLGRDAEAREAAARLLEIDPAFTISAWIARAVQSNSKLLIEGLRKAGLPE</sequence>
<dbReference type="InterPro" id="IPR002088">
    <property type="entry name" value="Prenyl_trans_a"/>
</dbReference>
<evidence type="ECO:0000256" key="1">
    <source>
        <dbReference type="PROSITE-ProRule" id="PRU00339"/>
    </source>
</evidence>
<dbReference type="Gene3D" id="3.40.50.10070">
    <property type="entry name" value="TolB, N-terminal domain"/>
    <property type="match status" value="1"/>
</dbReference>
<dbReference type="PANTHER" id="PTHR43081">
    <property type="entry name" value="ADENYLATE CYCLASE, TERMINAL-DIFFERENTIATION SPECIFIC-RELATED"/>
    <property type="match status" value="1"/>
</dbReference>
<keyword evidence="1" id="KW-0802">TPR repeat</keyword>
<dbReference type="GO" id="GO:0035556">
    <property type="term" value="P:intracellular signal transduction"/>
    <property type="evidence" value="ECO:0007669"/>
    <property type="project" value="InterPro"/>
</dbReference>
<feature type="repeat" description="TPR" evidence="1">
    <location>
        <begin position="460"/>
        <end position="493"/>
    </location>
</feature>
<dbReference type="PANTHER" id="PTHR43081:SF19">
    <property type="entry name" value="PH-SENSITIVE ADENYLATE CYCLASE RV1264"/>
    <property type="match status" value="1"/>
</dbReference>
<dbReference type="InterPro" id="IPR001054">
    <property type="entry name" value="A/G_cyclase"/>
</dbReference>
<accession>A0A1H5HW44</accession>
<feature type="repeat" description="TPR" evidence="1">
    <location>
        <begin position="497"/>
        <end position="530"/>
    </location>
</feature>
<dbReference type="PROSITE" id="PS50005">
    <property type="entry name" value="TPR"/>
    <property type="match status" value="2"/>
</dbReference>
<dbReference type="InterPro" id="IPR011990">
    <property type="entry name" value="TPR-like_helical_dom_sf"/>
</dbReference>
<dbReference type="InterPro" id="IPR019734">
    <property type="entry name" value="TPR_rpt"/>
</dbReference>
<dbReference type="Proteomes" id="UP000183208">
    <property type="component" value="Unassembled WGS sequence"/>
</dbReference>
<evidence type="ECO:0000313" key="3">
    <source>
        <dbReference type="EMBL" id="SEE32115.1"/>
    </source>
</evidence>
<organism evidence="3 4">
    <name type="scientific">Bradyrhizobium lablabi</name>
    <dbReference type="NCBI Taxonomy" id="722472"/>
    <lineage>
        <taxon>Bacteria</taxon>
        <taxon>Pseudomonadati</taxon>
        <taxon>Pseudomonadota</taxon>
        <taxon>Alphaproteobacteria</taxon>
        <taxon>Hyphomicrobiales</taxon>
        <taxon>Nitrobacteraceae</taxon>
        <taxon>Bradyrhizobium</taxon>
    </lineage>
</organism>
<evidence type="ECO:0000259" key="2">
    <source>
        <dbReference type="PROSITE" id="PS50125"/>
    </source>
</evidence>
<dbReference type="Gene3D" id="1.25.40.10">
    <property type="entry name" value="Tetratricopeptide repeat domain"/>
    <property type="match status" value="2"/>
</dbReference>
<dbReference type="PROSITE" id="PS50125">
    <property type="entry name" value="GUANYLATE_CYCLASE_2"/>
    <property type="match status" value="1"/>
</dbReference>
<feature type="domain" description="Guanylate cyclase" evidence="2">
    <location>
        <begin position="12"/>
        <end position="127"/>
    </location>
</feature>
<dbReference type="AlphaFoldDB" id="A0A1H5HW44"/>
<dbReference type="Pfam" id="PF01239">
    <property type="entry name" value="PPTA"/>
    <property type="match status" value="1"/>
</dbReference>
<evidence type="ECO:0000313" key="4">
    <source>
        <dbReference type="Proteomes" id="UP000183208"/>
    </source>
</evidence>
<dbReference type="InterPro" id="IPR029787">
    <property type="entry name" value="Nucleotide_cyclase"/>
</dbReference>
<dbReference type="InterPro" id="IPR050697">
    <property type="entry name" value="Adenylyl/Guanylyl_Cyclase_3/4"/>
</dbReference>
<dbReference type="Pfam" id="PF00211">
    <property type="entry name" value="Guanylate_cyc"/>
    <property type="match status" value="1"/>
</dbReference>
<dbReference type="EMBL" id="FNTI01000001">
    <property type="protein sequence ID" value="SEE32115.1"/>
    <property type="molecule type" value="Genomic_DNA"/>
</dbReference>
<dbReference type="GO" id="GO:0008318">
    <property type="term" value="F:protein prenyltransferase activity"/>
    <property type="evidence" value="ECO:0007669"/>
    <property type="project" value="InterPro"/>
</dbReference>
<gene>
    <name evidence="3" type="ORF">SAMN05444171_7028</name>
</gene>
<dbReference type="Gene3D" id="3.30.70.1230">
    <property type="entry name" value="Nucleotide cyclase"/>
    <property type="match status" value="1"/>
</dbReference>
<protein>
    <submittedName>
        <fullName evidence="3">Adenylate cyclase</fullName>
    </submittedName>
</protein>
<dbReference type="OrthoDB" id="9807521at2"/>
<dbReference type="GO" id="GO:0004016">
    <property type="term" value="F:adenylate cyclase activity"/>
    <property type="evidence" value="ECO:0007669"/>
    <property type="project" value="UniProtKB-ARBA"/>
</dbReference>
<dbReference type="SUPFAM" id="SSF55073">
    <property type="entry name" value="Nucleotide cyclase"/>
    <property type="match status" value="1"/>
</dbReference>
<dbReference type="GO" id="GO:0006171">
    <property type="term" value="P:cAMP biosynthetic process"/>
    <property type="evidence" value="ECO:0007669"/>
    <property type="project" value="TreeGrafter"/>
</dbReference>
<dbReference type="SMART" id="SM00028">
    <property type="entry name" value="TPR"/>
    <property type="match status" value="3"/>
</dbReference>
<dbReference type="PROSITE" id="PS51147">
    <property type="entry name" value="PFTA"/>
    <property type="match status" value="1"/>
</dbReference>
<proteinExistence type="predicted"/>
<dbReference type="RefSeq" id="WP_074828750.1">
    <property type="nucleotide sequence ID" value="NZ_FNTI01000001.1"/>
</dbReference>
<name>A0A1H5HW44_9BRAD</name>